<comment type="caution">
    <text evidence="1">The sequence shown here is derived from an EMBL/GenBank/DDBJ whole genome shotgun (WGS) entry which is preliminary data.</text>
</comment>
<gene>
    <name evidence="1" type="ORF">L2E82_10225</name>
</gene>
<dbReference type="EMBL" id="CM042010">
    <property type="protein sequence ID" value="KAI3780253.1"/>
    <property type="molecule type" value="Genomic_DNA"/>
</dbReference>
<name>A0ACB9GAL5_CICIN</name>
<dbReference type="Proteomes" id="UP001055811">
    <property type="component" value="Linkage Group LG02"/>
</dbReference>
<evidence type="ECO:0000313" key="2">
    <source>
        <dbReference type="Proteomes" id="UP001055811"/>
    </source>
</evidence>
<sequence length="77" mass="9101">MVRCSMLLKKGANEKEEEYASKVKDVKMNDGLFEIPEMPLAEEVVVPLNEDAEKDELNVWMEQERCIGWERWISNLW</sequence>
<protein>
    <submittedName>
        <fullName evidence="1">Uncharacterized protein</fullName>
    </submittedName>
</protein>
<reference evidence="2" key="1">
    <citation type="journal article" date="2022" name="Mol. Ecol. Resour.">
        <title>The genomes of chicory, endive, great burdock and yacon provide insights into Asteraceae palaeo-polyploidization history and plant inulin production.</title>
        <authorList>
            <person name="Fan W."/>
            <person name="Wang S."/>
            <person name="Wang H."/>
            <person name="Wang A."/>
            <person name="Jiang F."/>
            <person name="Liu H."/>
            <person name="Zhao H."/>
            <person name="Xu D."/>
            <person name="Zhang Y."/>
        </authorList>
    </citation>
    <scope>NUCLEOTIDE SEQUENCE [LARGE SCALE GENOMIC DNA]</scope>
    <source>
        <strain evidence="2">cv. Punajuju</strain>
    </source>
</reference>
<proteinExistence type="predicted"/>
<evidence type="ECO:0000313" key="1">
    <source>
        <dbReference type="EMBL" id="KAI3780253.1"/>
    </source>
</evidence>
<reference evidence="1 2" key="2">
    <citation type="journal article" date="2022" name="Mol. Ecol. Resour.">
        <title>The genomes of chicory, endive, great burdock and yacon provide insights into Asteraceae paleo-polyploidization history and plant inulin production.</title>
        <authorList>
            <person name="Fan W."/>
            <person name="Wang S."/>
            <person name="Wang H."/>
            <person name="Wang A."/>
            <person name="Jiang F."/>
            <person name="Liu H."/>
            <person name="Zhao H."/>
            <person name="Xu D."/>
            <person name="Zhang Y."/>
        </authorList>
    </citation>
    <scope>NUCLEOTIDE SEQUENCE [LARGE SCALE GENOMIC DNA]</scope>
    <source>
        <strain evidence="2">cv. Punajuju</strain>
        <tissue evidence="1">Leaves</tissue>
    </source>
</reference>
<organism evidence="1 2">
    <name type="scientific">Cichorium intybus</name>
    <name type="common">Chicory</name>
    <dbReference type="NCBI Taxonomy" id="13427"/>
    <lineage>
        <taxon>Eukaryota</taxon>
        <taxon>Viridiplantae</taxon>
        <taxon>Streptophyta</taxon>
        <taxon>Embryophyta</taxon>
        <taxon>Tracheophyta</taxon>
        <taxon>Spermatophyta</taxon>
        <taxon>Magnoliopsida</taxon>
        <taxon>eudicotyledons</taxon>
        <taxon>Gunneridae</taxon>
        <taxon>Pentapetalae</taxon>
        <taxon>asterids</taxon>
        <taxon>campanulids</taxon>
        <taxon>Asterales</taxon>
        <taxon>Asteraceae</taxon>
        <taxon>Cichorioideae</taxon>
        <taxon>Cichorieae</taxon>
        <taxon>Cichoriinae</taxon>
        <taxon>Cichorium</taxon>
    </lineage>
</organism>
<keyword evidence="2" id="KW-1185">Reference proteome</keyword>
<accession>A0ACB9GAL5</accession>